<dbReference type="EMBL" id="KN835378">
    <property type="protein sequence ID" value="KIK38715.1"/>
    <property type="molecule type" value="Genomic_DNA"/>
</dbReference>
<sequence>MEVAKNQVPRSQRFNQASAWTLATVIAVTEPLAPTRLATRTSNHTQELRTSAALLLVLFLRRPLLWFIIQAVILAPPGRGTFY</sequence>
<dbReference type="InParanoid" id="A0A0C9ZM69"/>
<organism evidence="2 3">
    <name type="scientific">Suillus luteus UH-Slu-Lm8-n1</name>
    <dbReference type="NCBI Taxonomy" id="930992"/>
    <lineage>
        <taxon>Eukaryota</taxon>
        <taxon>Fungi</taxon>
        <taxon>Dikarya</taxon>
        <taxon>Basidiomycota</taxon>
        <taxon>Agaricomycotina</taxon>
        <taxon>Agaricomycetes</taxon>
        <taxon>Agaricomycetidae</taxon>
        <taxon>Boletales</taxon>
        <taxon>Suillineae</taxon>
        <taxon>Suillaceae</taxon>
        <taxon>Suillus</taxon>
    </lineage>
</organism>
<protein>
    <submittedName>
        <fullName evidence="2">Uncharacterized protein</fullName>
    </submittedName>
</protein>
<evidence type="ECO:0000313" key="3">
    <source>
        <dbReference type="Proteomes" id="UP000054485"/>
    </source>
</evidence>
<keyword evidence="1" id="KW-0812">Transmembrane</keyword>
<proteinExistence type="predicted"/>
<gene>
    <name evidence="2" type="ORF">CY34DRAFT_375236</name>
</gene>
<dbReference type="HOGENOM" id="CLU_2544119_0_0_1"/>
<keyword evidence="1" id="KW-1133">Transmembrane helix</keyword>
<accession>A0A0C9ZM69</accession>
<keyword evidence="3" id="KW-1185">Reference proteome</keyword>
<evidence type="ECO:0000313" key="2">
    <source>
        <dbReference type="EMBL" id="KIK38715.1"/>
    </source>
</evidence>
<dbReference type="Proteomes" id="UP000054485">
    <property type="component" value="Unassembled WGS sequence"/>
</dbReference>
<reference evidence="2 3" key="1">
    <citation type="submission" date="2014-04" db="EMBL/GenBank/DDBJ databases">
        <authorList>
            <consortium name="DOE Joint Genome Institute"/>
            <person name="Kuo A."/>
            <person name="Ruytinx J."/>
            <person name="Rineau F."/>
            <person name="Colpaert J."/>
            <person name="Kohler A."/>
            <person name="Nagy L.G."/>
            <person name="Floudas D."/>
            <person name="Copeland A."/>
            <person name="Barry K.W."/>
            <person name="Cichocki N."/>
            <person name="Veneault-Fourrey C."/>
            <person name="LaButti K."/>
            <person name="Lindquist E.A."/>
            <person name="Lipzen A."/>
            <person name="Lundell T."/>
            <person name="Morin E."/>
            <person name="Murat C."/>
            <person name="Sun H."/>
            <person name="Tunlid A."/>
            <person name="Henrissat B."/>
            <person name="Grigoriev I.V."/>
            <person name="Hibbett D.S."/>
            <person name="Martin F."/>
            <person name="Nordberg H.P."/>
            <person name="Cantor M.N."/>
            <person name="Hua S.X."/>
        </authorList>
    </citation>
    <scope>NUCLEOTIDE SEQUENCE [LARGE SCALE GENOMIC DNA]</scope>
    <source>
        <strain evidence="2 3">UH-Slu-Lm8-n1</strain>
    </source>
</reference>
<reference evidence="3" key="2">
    <citation type="submission" date="2015-01" db="EMBL/GenBank/DDBJ databases">
        <title>Evolutionary Origins and Diversification of the Mycorrhizal Mutualists.</title>
        <authorList>
            <consortium name="DOE Joint Genome Institute"/>
            <consortium name="Mycorrhizal Genomics Consortium"/>
            <person name="Kohler A."/>
            <person name="Kuo A."/>
            <person name="Nagy L.G."/>
            <person name="Floudas D."/>
            <person name="Copeland A."/>
            <person name="Barry K.W."/>
            <person name="Cichocki N."/>
            <person name="Veneault-Fourrey C."/>
            <person name="LaButti K."/>
            <person name="Lindquist E.A."/>
            <person name="Lipzen A."/>
            <person name="Lundell T."/>
            <person name="Morin E."/>
            <person name="Murat C."/>
            <person name="Riley R."/>
            <person name="Ohm R."/>
            <person name="Sun H."/>
            <person name="Tunlid A."/>
            <person name="Henrissat B."/>
            <person name="Grigoriev I.V."/>
            <person name="Hibbett D.S."/>
            <person name="Martin F."/>
        </authorList>
    </citation>
    <scope>NUCLEOTIDE SEQUENCE [LARGE SCALE GENOMIC DNA]</scope>
    <source>
        <strain evidence="3">UH-Slu-Lm8-n1</strain>
    </source>
</reference>
<feature type="transmembrane region" description="Helical" evidence="1">
    <location>
        <begin position="52"/>
        <end position="75"/>
    </location>
</feature>
<dbReference type="AlphaFoldDB" id="A0A0C9ZM69"/>
<name>A0A0C9ZM69_9AGAM</name>
<evidence type="ECO:0000256" key="1">
    <source>
        <dbReference type="SAM" id="Phobius"/>
    </source>
</evidence>
<keyword evidence="1" id="KW-0472">Membrane</keyword>